<protein>
    <submittedName>
        <fullName evidence="1">Uncharacterized protein</fullName>
    </submittedName>
</protein>
<reference evidence="1 2" key="1">
    <citation type="submission" date="2020-02" db="EMBL/GenBank/DDBJ databases">
        <title>Fructobacillus sp. isolated from paper mulberry of Taiwan.</title>
        <authorList>
            <person name="Lin S.-T."/>
        </authorList>
    </citation>
    <scope>NUCLEOTIDE SEQUENCE [LARGE SCALE GENOMIC DNA]</scope>
    <source>
        <strain evidence="1 2">M2-14</strain>
    </source>
</reference>
<evidence type="ECO:0000313" key="2">
    <source>
        <dbReference type="Proteomes" id="UP001519504"/>
    </source>
</evidence>
<dbReference type="EMBL" id="JAAMFK010000007">
    <property type="protein sequence ID" value="MBS9339084.1"/>
    <property type="molecule type" value="Genomic_DNA"/>
</dbReference>
<gene>
    <name evidence="1" type="ORF">G6R29_05550</name>
</gene>
<keyword evidence="2" id="KW-1185">Reference proteome</keyword>
<dbReference type="RefSeq" id="WP_213809366.1">
    <property type="nucleotide sequence ID" value="NZ_JAAMFK010000007.1"/>
</dbReference>
<sequence>MNDKLTDEKSALDKNEEDVIKQLGAAFQKNQALFPKTDFLVDDATRNELKKIADEILKQVAAGVQAQYDKEVKNVKNNPLAPLYKATKTSSYEELVNSLGGFLPNFSHPGDAKLDETKDYVKQPGVLHFGLPEYRFFGLGSKQNDYSNVSSMRLITDKSFVRKVADNLISYVGTPYRGTTASYRPETNTLVYSGGFPFYATVQSSNGSVLSPSFFFAQFHRMMQSVTNIFTDGIMPNYLNNQYDNGQYGIYLRMEAPEGTNPNDFVKTLSLEKTKFGAQMDFNINLSADQVITRIPGLDDVISASIGIPISGYAGSAVDYLLSIVLDQVNEQQGTNYSIRGLDSPFYPITLYPNDIKTNIKEDPRGMYFLVRGSELKDFTSRYIQAKILVTKFFMNALSWGGNIVGGAYGYLNFDLDQFPGNLSSQEMKALLGTGSAQSRAIRGYADNSPFKVLTRGQLPPAPDGRLAMRLNSLDAEAMLSKKNEFYPNGDLGRDIVIDRNKMYDNEMRTESVKTWRAYISPFDKLHKLNTKNVWSSVAEWREVKGEEHVLPGADLDHRNITLGVGEKFYNMHARFDRVIDYFTGDVLLDHDGSHPTDEVKGLKFVKSVDPEGQKTRKADFDIYNRPFTVYYTGQMKLRDGSVIALRPTSVSVMQLNEDLLNEVNQSVGMLMKTFKSTWS</sequence>
<evidence type="ECO:0000313" key="1">
    <source>
        <dbReference type="EMBL" id="MBS9339084.1"/>
    </source>
</evidence>
<name>A0ABS5R0W4_9LACO</name>
<organism evidence="1 2">
    <name type="scientific">Fructobacillus broussonetiae</name>
    <dbReference type="NCBI Taxonomy" id="2713173"/>
    <lineage>
        <taxon>Bacteria</taxon>
        <taxon>Bacillati</taxon>
        <taxon>Bacillota</taxon>
        <taxon>Bacilli</taxon>
        <taxon>Lactobacillales</taxon>
        <taxon>Lactobacillaceae</taxon>
        <taxon>Fructobacillus</taxon>
    </lineage>
</organism>
<accession>A0ABS5R0W4</accession>
<comment type="caution">
    <text evidence="1">The sequence shown here is derived from an EMBL/GenBank/DDBJ whole genome shotgun (WGS) entry which is preliminary data.</text>
</comment>
<proteinExistence type="predicted"/>
<dbReference type="Proteomes" id="UP001519504">
    <property type="component" value="Unassembled WGS sequence"/>
</dbReference>